<reference evidence="5" key="1">
    <citation type="journal article" date="2021" name="Microorganisms">
        <title>Acidisoma silvae sp. nov. and Acidisomacellulosilytica sp. nov., Two Acidophilic Bacteria Isolated from Decaying Wood, Hydrolyzing Cellulose and Producing Poly-3-hydroxybutyrate.</title>
        <authorList>
            <person name="Mieszkin S."/>
            <person name="Pouder E."/>
            <person name="Uroz S."/>
            <person name="Simon-Colin C."/>
            <person name="Alain K."/>
        </authorList>
    </citation>
    <scope>NUCLEOTIDE SEQUENCE</scope>
    <source>
        <strain evidence="5">HW T2.11</strain>
    </source>
</reference>
<evidence type="ECO:0000256" key="2">
    <source>
        <dbReference type="ARBA" id="ARBA00007639"/>
    </source>
</evidence>
<dbReference type="GO" id="GO:0030246">
    <property type="term" value="F:carbohydrate binding"/>
    <property type="evidence" value="ECO:0007669"/>
    <property type="project" value="UniProtKB-ARBA"/>
</dbReference>
<gene>
    <name evidence="5" type="ORF">ASILVAE211_25235</name>
</gene>
<dbReference type="AlphaFoldDB" id="A0A964E1F0"/>
<dbReference type="NCBIfam" id="TIGR01409">
    <property type="entry name" value="TAT_signal_seq"/>
    <property type="match status" value="1"/>
</dbReference>
<dbReference type="RefSeq" id="WP_227324149.1">
    <property type="nucleotide sequence ID" value="NZ_JAESVB010000042.1"/>
</dbReference>
<name>A0A964E1F0_9PROT</name>
<dbReference type="SUPFAM" id="SSF53822">
    <property type="entry name" value="Periplasmic binding protein-like I"/>
    <property type="match status" value="1"/>
</dbReference>
<dbReference type="PROSITE" id="PS51318">
    <property type="entry name" value="TAT"/>
    <property type="match status" value="1"/>
</dbReference>
<dbReference type="InterPro" id="IPR006311">
    <property type="entry name" value="TAT_signal"/>
</dbReference>
<comment type="subcellular location">
    <subcellularLocation>
        <location evidence="1">Cell envelope</location>
    </subcellularLocation>
</comment>
<organism evidence="5 6">
    <name type="scientific">Acidisoma silvae</name>
    <dbReference type="NCBI Taxonomy" id="2802396"/>
    <lineage>
        <taxon>Bacteria</taxon>
        <taxon>Pseudomonadati</taxon>
        <taxon>Pseudomonadota</taxon>
        <taxon>Alphaproteobacteria</taxon>
        <taxon>Acetobacterales</taxon>
        <taxon>Acidocellaceae</taxon>
        <taxon>Acidisoma</taxon>
    </lineage>
</organism>
<dbReference type="Proteomes" id="UP000708298">
    <property type="component" value="Unassembled WGS sequence"/>
</dbReference>
<accession>A0A964E1F0</accession>
<evidence type="ECO:0000256" key="3">
    <source>
        <dbReference type="ARBA" id="ARBA00022729"/>
    </source>
</evidence>
<protein>
    <submittedName>
        <fullName evidence="5">Sugar ABC transporter substrate-binding protein</fullName>
    </submittedName>
</protein>
<feature type="domain" description="Periplasmic binding protein" evidence="4">
    <location>
        <begin position="59"/>
        <end position="316"/>
    </location>
</feature>
<dbReference type="GO" id="GO:0030313">
    <property type="term" value="C:cell envelope"/>
    <property type="evidence" value="ECO:0007669"/>
    <property type="project" value="UniProtKB-SubCell"/>
</dbReference>
<evidence type="ECO:0000313" key="6">
    <source>
        <dbReference type="Proteomes" id="UP000708298"/>
    </source>
</evidence>
<proteinExistence type="inferred from homology"/>
<dbReference type="CDD" id="cd01536">
    <property type="entry name" value="PBP1_ABC_sugar_binding-like"/>
    <property type="match status" value="1"/>
</dbReference>
<evidence type="ECO:0000259" key="4">
    <source>
        <dbReference type="Pfam" id="PF13407"/>
    </source>
</evidence>
<evidence type="ECO:0000256" key="1">
    <source>
        <dbReference type="ARBA" id="ARBA00004196"/>
    </source>
</evidence>
<sequence length="431" mass="45932">MSREFSTPSPYSRRHFLRNAGIGTALMGGAAFNPVLSSTASAASESYKVAPLHQLLLLSNEWCTIINDAALRAAKVLGLPYQSTTFNLNDSLALTQAQSAAAAGAKLFLTNSMDGSSLGPIAKTAHSLGGYLVNVGTDIPWTSPLDYGPGFSQDFHPREDIGFYGAVRETVRQAVAKFGDKATFFHITGPTGTFADDLRSAAVNHAVSEFPGVKIIGSLPGNWNAGDGQKATEDLISRLGVPNGIIAQNDGSLTGVLAALRGLGIKAGDKVLTCGVDGSTDILRAIKSGRVTATAFQSPAYHGIQAVAHLFDALNGYQFTTPERFVGFAGIVVTKDNVEGVLKRYVDNPNLPFDPRLLSHVISGDNWDPQAPLVPIKYEEYFGVVPKPAGYKPPAAYVASIKSGEFDRVTRQYEAAYKLKLEDFDYPGVKV</sequence>
<reference evidence="5" key="2">
    <citation type="submission" date="2021-01" db="EMBL/GenBank/DDBJ databases">
        <authorList>
            <person name="Mieszkin S."/>
            <person name="Pouder E."/>
            <person name="Alain K."/>
        </authorList>
    </citation>
    <scope>NUCLEOTIDE SEQUENCE</scope>
    <source>
        <strain evidence="5">HW T2.11</strain>
    </source>
</reference>
<comment type="similarity">
    <text evidence="2">Belongs to the bacterial solute-binding protein 2 family.</text>
</comment>
<dbReference type="Gene3D" id="3.40.50.2300">
    <property type="match status" value="2"/>
</dbReference>
<dbReference type="PANTHER" id="PTHR46847:SF1">
    <property type="entry name" value="D-ALLOSE-BINDING PERIPLASMIC PROTEIN-RELATED"/>
    <property type="match status" value="1"/>
</dbReference>
<dbReference type="PANTHER" id="PTHR46847">
    <property type="entry name" value="D-ALLOSE-BINDING PERIPLASMIC PROTEIN-RELATED"/>
    <property type="match status" value="1"/>
</dbReference>
<dbReference type="EMBL" id="JAESVB010000042">
    <property type="protein sequence ID" value="MCB8878505.1"/>
    <property type="molecule type" value="Genomic_DNA"/>
</dbReference>
<keyword evidence="3" id="KW-0732">Signal</keyword>
<dbReference type="InterPro" id="IPR019546">
    <property type="entry name" value="TAT_signal_bac_arc"/>
</dbReference>
<dbReference type="InterPro" id="IPR025997">
    <property type="entry name" value="SBP_2_dom"/>
</dbReference>
<dbReference type="Pfam" id="PF13407">
    <property type="entry name" value="Peripla_BP_4"/>
    <property type="match status" value="1"/>
</dbReference>
<evidence type="ECO:0000313" key="5">
    <source>
        <dbReference type="EMBL" id="MCB8878505.1"/>
    </source>
</evidence>
<keyword evidence="6" id="KW-1185">Reference proteome</keyword>
<dbReference type="InterPro" id="IPR028082">
    <property type="entry name" value="Peripla_BP_I"/>
</dbReference>
<comment type="caution">
    <text evidence="5">The sequence shown here is derived from an EMBL/GenBank/DDBJ whole genome shotgun (WGS) entry which is preliminary data.</text>
</comment>